<gene>
    <name evidence="1" type="ORF">BDN72DRAFT_247372</name>
</gene>
<protein>
    <submittedName>
        <fullName evidence="1">Uncharacterized protein</fullName>
    </submittedName>
</protein>
<name>A0ACD3B5G4_9AGAR</name>
<evidence type="ECO:0000313" key="2">
    <source>
        <dbReference type="Proteomes" id="UP000308600"/>
    </source>
</evidence>
<organism evidence="1 2">
    <name type="scientific">Pluteus cervinus</name>
    <dbReference type="NCBI Taxonomy" id="181527"/>
    <lineage>
        <taxon>Eukaryota</taxon>
        <taxon>Fungi</taxon>
        <taxon>Dikarya</taxon>
        <taxon>Basidiomycota</taxon>
        <taxon>Agaricomycotina</taxon>
        <taxon>Agaricomycetes</taxon>
        <taxon>Agaricomycetidae</taxon>
        <taxon>Agaricales</taxon>
        <taxon>Pluteineae</taxon>
        <taxon>Pluteaceae</taxon>
        <taxon>Pluteus</taxon>
    </lineage>
</organism>
<reference evidence="1 2" key="1">
    <citation type="journal article" date="2019" name="Nat. Ecol. Evol.">
        <title>Megaphylogeny resolves global patterns of mushroom evolution.</title>
        <authorList>
            <person name="Varga T."/>
            <person name="Krizsan K."/>
            <person name="Foldi C."/>
            <person name="Dima B."/>
            <person name="Sanchez-Garcia M."/>
            <person name="Sanchez-Ramirez S."/>
            <person name="Szollosi G.J."/>
            <person name="Szarkandi J.G."/>
            <person name="Papp V."/>
            <person name="Albert L."/>
            <person name="Andreopoulos W."/>
            <person name="Angelini C."/>
            <person name="Antonin V."/>
            <person name="Barry K.W."/>
            <person name="Bougher N.L."/>
            <person name="Buchanan P."/>
            <person name="Buyck B."/>
            <person name="Bense V."/>
            <person name="Catcheside P."/>
            <person name="Chovatia M."/>
            <person name="Cooper J."/>
            <person name="Damon W."/>
            <person name="Desjardin D."/>
            <person name="Finy P."/>
            <person name="Geml J."/>
            <person name="Haridas S."/>
            <person name="Hughes K."/>
            <person name="Justo A."/>
            <person name="Karasinski D."/>
            <person name="Kautmanova I."/>
            <person name="Kiss B."/>
            <person name="Kocsube S."/>
            <person name="Kotiranta H."/>
            <person name="LaButti K.M."/>
            <person name="Lechner B.E."/>
            <person name="Liimatainen K."/>
            <person name="Lipzen A."/>
            <person name="Lukacs Z."/>
            <person name="Mihaltcheva S."/>
            <person name="Morgado L.N."/>
            <person name="Niskanen T."/>
            <person name="Noordeloos M.E."/>
            <person name="Ohm R.A."/>
            <person name="Ortiz-Santana B."/>
            <person name="Ovrebo C."/>
            <person name="Racz N."/>
            <person name="Riley R."/>
            <person name="Savchenko A."/>
            <person name="Shiryaev A."/>
            <person name="Soop K."/>
            <person name="Spirin V."/>
            <person name="Szebenyi C."/>
            <person name="Tomsovsky M."/>
            <person name="Tulloss R.E."/>
            <person name="Uehling J."/>
            <person name="Grigoriev I.V."/>
            <person name="Vagvolgyi C."/>
            <person name="Papp T."/>
            <person name="Martin F.M."/>
            <person name="Miettinen O."/>
            <person name="Hibbett D.S."/>
            <person name="Nagy L.G."/>
        </authorList>
    </citation>
    <scope>NUCLEOTIDE SEQUENCE [LARGE SCALE GENOMIC DNA]</scope>
    <source>
        <strain evidence="1 2">NL-1719</strain>
    </source>
</reference>
<accession>A0ACD3B5G4</accession>
<evidence type="ECO:0000313" key="1">
    <source>
        <dbReference type="EMBL" id="TFK73136.1"/>
    </source>
</evidence>
<keyword evidence="2" id="KW-1185">Reference proteome</keyword>
<sequence length="526" mass="58899">MYRFPIDSSQSRDVNLLLSQSPAPGEVPPDYELEERSQVHNVFKTEGILQKIFDHLSPPVHSSSDVISAEEKYKAPVEKATLLSAALTCHTFHEPALDALWRTLDSFYPLSALVPCSGEGYRRMDGDLIRLDIPSVLGRYQNRVQTLIWSTNKDECSSRYFMVTALGPDILPNLRTLIIPHISDGLETHILYAIGSSLIQTIDIAGPSYDVKTADFNTLLTTLCYRSRNSLQTLRLPYSTLPPTVFSLPFLNSVRFTLDQACVSTLQGLSACSSLRTMHLIFEHVLLVCPPFPSIEKAHVGGRIAAIDTFLKNCRSTNVRSLSLRIGPPRLPDQPVKPFAFGMFRTLKEKWGTTLTSLRVTGSGDDPSDFASCFEELGNLPLVFLSIDFARGQVLPASLSLTTIASNFPNIQYLHLPPYADDGGATLAELHELAKLHPALRELTASLNTERTSSSADSPILQHRLNILRIYDNPISDPCYVAEQLYRSFPYLETDPEHCRNSTYAKKWREVDRILQFARRAPFIHY</sequence>
<dbReference type="Proteomes" id="UP000308600">
    <property type="component" value="Unassembled WGS sequence"/>
</dbReference>
<dbReference type="EMBL" id="ML208278">
    <property type="protein sequence ID" value="TFK73136.1"/>
    <property type="molecule type" value="Genomic_DNA"/>
</dbReference>
<proteinExistence type="predicted"/>